<keyword evidence="1" id="KW-0732">Signal</keyword>
<evidence type="ECO:0000313" key="3">
    <source>
        <dbReference type="Proteomes" id="UP000192276"/>
    </source>
</evidence>
<evidence type="ECO:0000256" key="1">
    <source>
        <dbReference type="SAM" id="SignalP"/>
    </source>
</evidence>
<dbReference type="Proteomes" id="UP000192276">
    <property type="component" value="Unassembled WGS sequence"/>
</dbReference>
<organism evidence="2 3">
    <name type="scientific">Niastella populi</name>
    <dbReference type="NCBI Taxonomy" id="550983"/>
    <lineage>
        <taxon>Bacteria</taxon>
        <taxon>Pseudomonadati</taxon>
        <taxon>Bacteroidota</taxon>
        <taxon>Chitinophagia</taxon>
        <taxon>Chitinophagales</taxon>
        <taxon>Chitinophagaceae</taxon>
        <taxon>Niastella</taxon>
    </lineage>
</organism>
<dbReference type="EMBL" id="LWBP01000167">
    <property type="protein sequence ID" value="OQP59780.1"/>
    <property type="molecule type" value="Genomic_DNA"/>
</dbReference>
<proteinExistence type="predicted"/>
<accession>A0A1V9FN64</accession>
<feature type="signal peptide" evidence="1">
    <location>
        <begin position="1"/>
        <end position="24"/>
    </location>
</feature>
<protein>
    <recommendedName>
        <fullName evidence="4">Outer membrane protein beta-barrel domain-containing protein</fullName>
    </recommendedName>
</protein>
<name>A0A1V9FN64_9BACT</name>
<dbReference type="STRING" id="550983.A4R26_20505"/>
<keyword evidence="3" id="KW-1185">Reference proteome</keyword>
<evidence type="ECO:0000313" key="2">
    <source>
        <dbReference type="EMBL" id="OQP59780.1"/>
    </source>
</evidence>
<comment type="caution">
    <text evidence="2">The sequence shown here is derived from an EMBL/GenBank/DDBJ whole genome shotgun (WGS) entry which is preliminary data.</text>
</comment>
<evidence type="ECO:0008006" key="4">
    <source>
        <dbReference type="Google" id="ProtNLM"/>
    </source>
</evidence>
<sequence>MKTLCIRRFLWVFSVLFMQQVVQAQTDTSAQQAPVTAPAVTPAATSGTYTPLITIENGKTKKPKVKKKWLFAVDVDAGFASPANTELSDVFKGGLNTSIGLKTAFFNNKLWVRPVAALKYYFKKVEMAEPHREAFRTWKAGLELQYQVYTIGKFTISPILRADNNWSSSQFTRISDEKNENGTGIQTTGKILTGSGISFDAGVMLVRAGDLYVKLDYEYYKPDLKVNPDYVAEVRAAGRIMPDHKEFDCSSINLSVGVNLNFKK</sequence>
<gene>
    <name evidence="2" type="ORF">A4R26_20505</name>
</gene>
<dbReference type="RefSeq" id="WP_081164456.1">
    <property type="nucleotide sequence ID" value="NZ_LWBP01000167.1"/>
</dbReference>
<dbReference type="OrthoDB" id="656499at2"/>
<reference evidence="3" key="1">
    <citation type="submission" date="2016-04" db="EMBL/GenBank/DDBJ databases">
        <authorList>
            <person name="Chen L."/>
            <person name="Zhuang W."/>
            <person name="Wang G."/>
        </authorList>
    </citation>
    <scope>NUCLEOTIDE SEQUENCE [LARGE SCALE GENOMIC DNA]</scope>
    <source>
        <strain evidence="3">208</strain>
    </source>
</reference>
<dbReference type="AlphaFoldDB" id="A0A1V9FN64"/>
<feature type="chain" id="PRO_5012664098" description="Outer membrane protein beta-barrel domain-containing protein" evidence="1">
    <location>
        <begin position="25"/>
        <end position="264"/>
    </location>
</feature>